<feature type="transmembrane region" description="Helical" evidence="2">
    <location>
        <begin position="161"/>
        <end position="182"/>
    </location>
</feature>
<dbReference type="Pfam" id="PF06772">
    <property type="entry name" value="LtrA"/>
    <property type="match status" value="1"/>
</dbReference>
<organism evidence="3 4">
    <name type="scientific">Nocardia neocaledoniensis</name>
    <dbReference type="NCBI Taxonomy" id="236511"/>
    <lineage>
        <taxon>Bacteria</taxon>
        <taxon>Bacillati</taxon>
        <taxon>Actinomycetota</taxon>
        <taxon>Actinomycetes</taxon>
        <taxon>Mycobacteriales</taxon>
        <taxon>Nocardiaceae</taxon>
        <taxon>Nocardia</taxon>
    </lineage>
</organism>
<feature type="transmembrane region" description="Helical" evidence="2">
    <location>
        <begin position="64"/>
        <end position="83"/>
    </location>
</feature>
<proteinExistence type="predicted"/>
<feature type="transmembrane region" description="Helical" evidence="2">
    <location>
        <begin position="36"/>
        <end position="58"/>
    </location>
</feature>
<keyword evidence="2" id="KW-0812">Transmembrane</keyword>
<dbReference type="AlphaFoldDB" id="A0A317NXM8"/>
<dbReference type="RefSeq" id="WP_208643927.1">
    <property type="nucleotide sequence ID" value="NZ_QGTL01000002.1"/>
</dbReference>
<feature type="transmembrane region" description="Helical" evidence="2">
    <location>
        <begin position="299"/>
        <end position="319"/>
    </location>
</feature>
<feature type="transmembrane region" description="Helical" evidence="2">
    <location>
        <begin position="359"/>
        <end position="377"/>
    </location>
</feature>
<feature type="transmembrane region" description="Helical" evidence="2">
    <location>
        <begin position="383"/>
        <end position="402"/>
    </location>
</feature>
<comment type="caution">
    <text evidence="3">The sequence shown here is derived from an EMBL/GenBank/DDBJ whole genome shotgun (WGS) entry which is preliminary data.</text>
</comment>
<dbReference type="PANTHER" id="PTHR36840:SF1">
    <property type="entry name" value="BLL5714 PROTEIN"/>
    <property type="match status" value="1"/>
</dbReference>
<dbReference type="EMBL" id="QGTL01000002">
    <property type="protein sequence ID" value="PWV79722.1"/>
    <property type="molecule type" value="Genomic_DNA"/>
</dbReference>
<dbReference type="Proteomes" id="UP000246410">
    <property type="component" value="Unassembled WGS sequence"/>
</dbReference>
<sequence length="423" mass="45918">MSERTEPAERTRSHRLRPMVGRDPQEPHRAATPLELLFDLTFVVAFGVAGEQFAHLIAEGHLGSGLAGFTFAMFSIIWAWINFTWFASAYDTDDWIYRITTMVQMVGVVIMTLGMPQMFASIDRGVELDNSVMVSGYIVMRVAMVFQWLRAARNDPAHRSAALTFALTLVLAQIGWVAVVIAPLTVEQAFAVGAVLILVEMTGPVIAERYKGGTPWHVHHIVERHGLLVIITLGEGVIGTVASLSAVVGRQGWSLNAILVAIAGIGLTFGLWWVYYMIPSAEVLSVFRGRSIVWALSHIPLFASLAAVGASLHVAAYYIDDAAHISAKSTVLTVATPVAVYLLLVYMLYAYLVRVPDPFHLFLLAATGATLALAVVLAQGGVSMAWCLIVVMVAPVVTVVGYEAIGHRHQSRALAISLGTEQR</sequence>
<feature type="compositionally biased region" description="Basic and acidic residues" evidence="1">
    <location>
        <begin position="1"/>
        <end position="11"/>
    </location>
</feature>
<name>A0A317NXM8_9NOCA</name>
<keyword evidence="2" id="KW-0472">Membrane</keyword>
<protein>
    <submittedName>
        <fullName evidence="3">Low temperature requirement protein LtrA</fullName>
    </submittedName>
</protein>
<feature type="region of interest" description="Disordered" evidence="1">
    <location>
        <begin position="1"/>
        <end position="26"/>
    </location>
</feature>
<feature type="transmembrane region" description="Helical" evidence="2">
    <location>
        <begin position="227"/>
        <end position="247"/>
    </location>
</feature>
<feature type="transmembrane region" description="Helical" evidence="2">
    <location>
        <begin position="331"/>
        <end position="352"/>
    </location>
</feature>
<dbReference type="PANTHER" id="PTHR36840">
    <property type="entry name" value="BLL5714 PROTEIN"/>
    <property type="match status" value="1"/>
</dbReference>
<feature type="transmembrane region" description="Helical" evidence="2">
    <location>
        <begin position="95"/>
        <end position="119"/>
    </location>
</feature>
<gene>
    <name evidence="3" type="ORF">DFR69_102788</name>
</gene>
<accession>A0A317NXM8</accession>
<evidence type="ECO:0000313" key="3">
    <source>
        <dbReference type="EMBL" id="PWV79722.1"/>
    </source>
</evidence>
<evidence type="ECO:0000256" key="1">
    <source>
        <dbReference type="SAM" id="MobiDB-lite"/>
    </source>
</evidence>
<keyword evidence="4" id="KW-1185">Reference proteome</keyword>
<keyword evidence="2" id="KW-1133">Transmembrane helix</keyword>
<feature type="transmembrane region" description="Helical" evidence="2">
    <location>
        <begin position="131"/>
        <end position="149"/>
    </location>
</feature>
<feature type="transmembrane region" description="Helical" evidence="2">
    <location>
        <begin position="253"/>
        <end position="278"/>
    </location>
</feature>
<feature type="transmembrane region" description="Helical" evidence="2">
    <location>
        <begin position="188"/>
        <end position="207"/>
    </location>
</feature>
<dbReference type="InterPro" id="IPR010640">
    <property type="entry name" value="Low_temperature_requirement_A"/>
</dbReference>
<evidence type="ECO:0000256" key="2">
    <source>
        <dbReference type="SAM" id="Phobius"/>
    </source>
</evidence>
<evidence type="ECO:0000313" key="4">
    <source>
        <dbReference type="Proteomes" id="UP000246410"/>
    </source>
</evidence>
<reference evidence="3 4" key="1">
    <citation type="submission" date="2018-05" db="EMBL/GenBank/DDBJ databases">
        <title>Genomic Encyclopedia of Type Strains, Phase IV (KMG-IV): sequencing the most valuable type-strain genomes for metagenomic binning, comparative biology and taxonomic classification.</title>
        <authorList>
            <person name="Goeker M."/>
        </authorList>
    </citation>
    <scope>NUCLEOTIDE SEQUENCE [LARGE SCALE GENOMIC DNA]</scope>
    <source>
        <strain evidence="3 4">DSM 44717</strain>
    </source>
</reference>